<evidence type="ECO:0000256" key="6">
    <source>
        <dbReference type="HAMAP-Rule" id="MF_01974"/>
    </source>
</evidence>
<feature type="binding site" evidence="6">
    <location>
        <position position="181"/>
    </location>
    <ligand>
        <name>substrate</name>
    </ligand>
</feature>
<keyword evidence="3 6" id="KW-0645">Protease</keyword>
<sequence length="255" mass="26247">MVELKSSKEIQALREAGRVVAQALAAVREQALIGTSLKELDEVAATVIAEAGAKPAFLNYHPRWAPSPFSGVICASVNDAIVHGVPSDYRISDGDLVSIDCGAFLDGWCGDSAISFIVGAINPADQALIDTCDTALARGIEQARVGNRIGDIAAAIGATAVAAGYGILADHGGHGVGRAMHEEPHVPNQGNAGRGLILEAGLVIAIEPMLIAGGSGDYRYDADGWTLRSPGGQRAAHSEHTVAITDQGPIVLTAL</sequence>
<evidence type="ECO:0000256" key="7">
    <source>
        <dbReference type="RuleBase" id="RU003653"/>
    </source>
</evidence>
<feature type="binding site" evidence="6">
    <location>
        <position position="83"/>
    </location>
    <ligand>
        <name>substrate</name>
    </ligand>
</feature>
<reference evidence="9 10" key="1">
    <citation type="journal article" date="2015" name="Genome Announc.">
        <title>Complete Genome Sequencing of Protease-Producing Novel Arthrobacter sp. Strain IHBB 11108 Using PacBio Single-Molecule Real-Time Sequencing Technology.</title>
        <authorList>
            <person name="Kiran S."/>
            <person name="Swarnkar M.K."/>
            <person name="Pal M."/>
            <person name="Thakur R."/>
            <person name="Tewari R."/>
            <person name="Singh A.K."/>
            <person name="Gulati A."/>
        </authorList>
    </citation>
    <scope>NUCLEOTIDE SEQUENCE [LARGE SCALE GENOMIC DNA]</scope>
    <source>
        <strain evidence="9 10">IHBB 11108</strain>
    </source>
</reference>
<dbReference type="Proteomes" id="UP000061839">
    <property type="component" value="Chromosome"/>
</dbReference>
<dbReference type="PANTHER" id="PTHR43330">
    <property type="entry name" value="METHIONINE AMINOPEPTIDASE"/>
    <property type="match status" value="1"/>
</dbReference>
<dbReference type="PATRIC" id="fig|1618207.4.peg.1205"/>
<comment type="function">
    <text evidence="1 6">Removes the N-terminal methionine from nascent proteins. The N-terminal methionine is often cleaved when the second residue in the primary sequence is small and uncharged (Met-Ala-, Cys, Gly, Pro, Ser, Thr, or Val). Requires deformylation of the N(alpha)-formylated initiator methionine before it can be hydrolyzed.</text>
</comment>
<dbReference type="AlphaFoldDB" id="A0A0D4BYJ5"/>
<feature type="binding site" evidence="6">
    <location>
        <position position="239"/>
    </location>
    <ligand>
        <name>a divalent metal cation</name>
        <dbReference type="ChEBI" id="CHEBI:60240"/>
        <label>1</label>
    </ligand>
</feature>
<evidence type="ECO:0000313" key="9">
    <source>
        <dbReference type="EMBL" id="AJT41171.1"/>
    </source>
</evidence>
<dbReference type="NCBIfam" id="TIGR00500">
    <property type="entry name" value="met_pdase_I"/>
    <property type="match status" value="1"/>
</dbReference>
<feature type="binding site" evidence="6">
    <location>
        <position position="174"/>
    </location>
    <ligand>
        <name>a divalent metal cation</name>
        <dbReference type="ChEBI" id="CHEBI:60240"/>
        <label>2</label>
        <note>catalytic</note>
    </ligand>
</feature>
<organism evidence="9 10">
    <name type="scientific">Psychromicrobium lacuslunae</name>
    <dbReference type="NCBI Taxonomy" id="1618207"/>
    <lineage>
        <taxon>Bacteria</taxon>
        <taxon>Bacillati</taxon>
        <taxon>Actinomycetota</taxon>
        <taxon>Actinomycetes</taxon>
        <taxon>Micrococcales</taxon>
        <taxon>Micrococcaceae</taxon>
        <taxon>Psychromicrobium</taxon>
    </lineage>
</organism>
<dbReference type="Pfam" id="PF00557">
    <property type="entry name" value="Peptidase_M24"/>
    <property type="match status" value="1"/>
</dbReference>
<dbReference type="SUPFAM" id="SSF55920">
    <property type="entry name" value="Creatinase/aminopeptidase"/>
    <property type="match status" value="1"/>
</dbReference>
<dbReference type="GO" id="GO:0070006">
    <property type="term" value="F:metalloaminopeptidase activity"/>
    <property type="evidence" value="ECO:0007669"/>
    <property type="project" value="UniProtKB-UniRule"/>
</dbReference>
<dbReference type="InterPro" id="IPR000994">
    <property type="entry name" value="Pept_M24"/>
</dbReference>
<dbReference type="Gene3D" id="3.90.230.10">
    <property type="entry name" value="Creatinase/methionine aminopeptidase superfamily"/>
    <property type="match status" value="1"/>
</dbReference>
<evidence type="ECO:0000259" key="8">
    <source>
        <dbReference type="Pfam" id="PF00557"/>
    </source>
</evidence>
<accession>A0A0D4BYJ5</accession>
<dbReference type="GO" id="GO:0004239">
    <property type="term" value="F:initiator methionyl aminopeptidase activity"/>
    <property type="evidence" value="ECO:0007669"/>
    <property type="project" value="UniProtKB-UniRule"/>
</dbReference>
<name>A0A0D4BYJ5_9MICC</name>
<feature type="binding site" evidence="6">
    <location>
        <position position="100"/>
    </location>
    <ligand>
        <name>a divalent metal cation</name>
        <dbReference type="ChEBI" id="CHEBI:60240"/>
        <label>1</label>
    </ligand>
</feature>
<dbReference type="InterPro" id="IPR002467">
    <property type="entry name" value="Pept_M24A_MAP1"/>
</dbReference>
<keyword evidence="10" id="KW-1185">Reference proteome</keyword>
<feature type="binding site" evidence="6">
    <location>
        <position position="111"/>
    </location>
    <ligand>
        <name>a divalent metal cation</name>
        <dbReference type="ChEBI" id="CHEBI:60240"/>
        <label>2</label>
        <note>catalytic</note>
    </ligand>
</feature>
<dbReference type="RefSeq" id="WP_045074328.1">
    <property type="nucleotide sequence ID" value="NZ_CP011005.1"/>
</dbReference>
<feature type="binding site" evidence="6">
    <location>
        <position position="111"/>
    </location>
    <ligand>
        <name>a divalent metal cation</name>
        <dbReference type="ChEBI" id="CHEBI:60240"/>
        <label>1</label>
    </ligand>
</feature>
<evidence type="ECO:0000256" key="2">
    <source>
        <dbReference type="ARBA" id="ARBA00022438"/>
    </source>
</evidence>
<feature type="domain" description="Peptidase M24" evidence="8">
    <location>
        <begin position="12"/>
        <end position="246"/>
    </location>
</feature>
<gene>
    <name evidence="6" type="primary">map</name>
    <name evidence="9" type="ORF">UM93_05940</name>
</gene>
<dbReference type="EMBL" id="CP011005">
    <property type="protein sequence ID" value="AJT41171.1"/>
    <property type="molecule type" value="Genomic_DNA"/>
</dbReference>
<dbReference type="GO" id="GO:0006508">
    <property type="term" value="P:proteolysis"/>
    <property type="evidence" value="ECO:0007669"/>
    <property type="project" value="UniProtKB-KW"/>
</dbReference>
<dbReference type="InterPro" id="IPR036005">
    <property type="entry name" value="Creatinase/aminopeptidase-like"/>
</dbReference>
<dbReference type="KEGG" id="ari:UM93_05940"/>
<dbReference type="EC" id="3.4.11.18" evidence="6 7"/>
<dbReference type="GO" id="GO:0005829">
    <property type="term" value="C:cytosol"/>
    <property type="evidence" value="ECO:0007669"/>
    <property type="project" value="TreeGrafter"/>
</dbReference>
<evidence type="ECO:0000256" key="5">
    <source>
        <dbReference type="ARBA" id="ARBA00022801"/>
    </source>
</evidence>
<dbReference type="HOGENOM" id="CLU_015857_0_1_11"/>
<dbReference type="STRING" id="1618207.UM93_05940"/>
<keyword evidence="2 6" id="KW-0031">Aminopeptidase</keyword>
<feature type="binding site" evidence="6">
    <location>
        <position position="207"/>
    </location>
    <ligand>
        <name>a divalent metal cation</name>
        <dbReference type="ChEBI" id="CHEBI:60240"/>
        <label>2</label>
        <note>catalytic</note>
    </ligand>
</feature>
<evidence type="ECO:0000256" key="1">
    <source>
        <dbReference type="ARBA" id="ARBA00002521"/>
    </source>
</evidence>
<evidence type="ECO:0000313" key="10">
    <source>
        <dbReference type="Proteomes" id="UP000061839"/>
    </source>
</evidence>
<keyword evidence="5 6" id="KW-0378">Hydrolase</keyword>
<dbReference type="CDD" id="cd01086">
    <property type="entry name" value="MetAP1"/>
    <property type="match status" value="1"/>
</dbReference>
<dbReference type="OrthoDB" id="9802055at2"/>
<dbReference type="HAMAP" id="MF_01974">
    <property type="entry name" value="MetAP_1"/>
    <property type="match status" value="1"/>
</dbReference>
<keyword evidence="4 6" id="KW-0479">Metal-binding</keyword>
<proteinExistence type="inferred from homology"/>
<dbReference type="GO" id="GO:0046872">
    <property type="term" value="F:metal ion binding"/>
    <property type="evidence" value="ECO:0007669"/>
    <property type="project" value="UniProtKB-UniRule"/>
</dbReference>
<dbReference type="InterPro" id="IPR001714">
    <property type="entry name" value="Pept_M24_MAP"/>
</dbReference>
<dbReference type="PRINTS" id="PR00599">
    <property type="entry name" value="MAPEPTIDASE"/>
</dbReference>
<dbReference type="PANTHER" id="PTHR43330:SF27">
    <property type="entry name" value="METHIONINE AMINOPEPTIDASE"/>
    <property type="match status" value="1"/>
</dbReference>
<protein>
    <recommendedName>
        <fullName evidence="6 7">Methionine aminopeptidase</fullName>
        <shortName evidence="6">MAP</shortName>
        <shortName evidence="6">MetAP</shortName>
        <ecNumber evidence="6 7">3.4.11.18</ecNumber>
    </recommendedName>
    <alternativeName>
        <fullName evidence="6">Peptidase M</fullName>
    </alternativeName>
</protein>
<evidence type="ECO:0000256" key="3">
    <source>
        <dbReference type="ARBA" id="ARBA00022670"/>
    </source>
</evidence>
<evidence type="ECO:0000256" key="4">
    <source>
        <dbReference type="ARBA" id="ARBA00022723"/>
    </source>
</evidence>
<comment type="similarity">
    <text evidence="6">Belongs to the peptidase M24A family. Methionine aminopeptidase type 1 subfamily.</text>
</comment>
<comment type="cofactor">
    <cofactor evidence="6">
        <name>Co(2+)</name>
        <dbReference type="ChEBI" id="CHEBI:48828"/>
    </cofactor>
    <cofactor evidence="6">
        <name>Zn(2+)</name>
        <dbReference type="ChEBI" id="CHEBI:29105"/>
    </cofactor>
    <cofactor evidence="6">
        <name>Mn(2+)</name>
        <dbReference type="ChEBI" id="CHEBI:29035"/>
    </cofactor>
    <cofactor evidence="6">
        <name>Fe(2+)</name>
        <dbReference type="ChEBI" id="CHEBI:29033"/>
    </cofactor>
    <text evidence="6">Binds 2 divalent metal cations per subunit. Has a high-affinity and a low affinity metal-binding site. The true nature of the physiological cofactor is under debate. The enzyme is active with cobalt, zinc, manganese or divalent iron ions. Most likely, methionine aminopeptidases function as mononuclear Fe(2+)-metalloproteases under physiological conditions, and the catalytically relevant metal-binding site has been assigned to the histidine-containing high-affinity site.</text>
</comment>
<feature type="binding site" evidence="6">
    <location>
        <position position="239"/>
    </location>
    <ligand>
        <name>a divalent metal cation</name>
        <dbReference type="ChEBI" id="CHEBI:60240"/>
        <label>2</label>
        <note>catalytic</note>
    </ligand>
</feature>
<comment type="subunit">
    <text evidence="6">Monomer.</text>
</comment>
<comment type="catalytic activity">
    <reaction evidence="6 7">
        <text>Release of N-terminal amino acids, preferentially methionine, from peptides and arylamides.</text>
        <dbReference type="EC" id="3.4.11.18"/>
    </reaction>
</comment>